<dbReference type="AlphaFoldDB" id="A0A329RQS1"/>
<comment type="caution">
    <text evidence="3">The sequence shown here is derived from an EMBL/GenBank/DDBJ whole genome shotgun (WGS) entry which is preliminary data.</text>
</comment>
<proteinExistence type="predicted"/>
<organism evidence="3 4">
    <name type="scientific">Phytophthora cactorum</name>
    <dbReference type="NCBI Taxonomy" id="29920"/>
    <lineage>
        <taxon>Eukaryota</taxon>
        <taxon>Sar</taxon>
        <taxon>Stramenopiles</taxon>
        <taxon>Oomycota</taxon>
        <taxon>Peronosporomycetes</taxon>
        <taxon>Peronosporales</taxon>
        <taxon>Peronosporaceae</taxon>
        <taxon>Phytophthora</taxon>
    </lineage>
</organism>
<sequence length="394" mass="43215">MAASGELFLHIARIKTSVVQEPSSYVFPLVPRAATSDLPGEQTYSQEEAILYWERLEENDNEVGEPPAKCVRGRPNVSKYIKDRITLVSDRLTKVSAPLPPKLTPGLTCHSFRRGSAAYANVSPQLAIQWISTRVAWLLDSLTKAFVYVSAPTRENQSVGKVLAGYTDPHLPCVTPSVTTLKELLPGLEYAQLLTLRGQLFKNVSGFTDSSLNVDTAVLDAALLFCLQDVATAGPQEQAATGLTSHYLYRFHEALDTMNAALGARLLLDTCTNWGRQLRTAWETENYVQLGQRAGGDTTVLAAAVTQILASMASMQRTLQKLVAMQEASPSRTVPHQYAAVQQNPAHCHAPTSSSRRIRWRVACMTGILWSCGTRQRKRSNNSSVQTSRHASTS</sequence>
<name>A0A329RQS1_9STRA</name>
<dbReference type="VEuPathDB" id="FungiDB:PC110_g18066"/>
<dbReference type="Proteomes" id="UP000774804">
    <property type="component" value="Unassembled WGS sequence"/>
</dbReference>
<dbReference type="Proteomes" id="UP000251314">
    <property type="component" value="Unassembled WGS sequence"/>
</dbReference>
<dbReference type="EMBL" id="RCMI01001306">
    <property type="protein sequence ID" value="KAG2886930.1"/>
    <property type="molecule type" value="Genomic_DNA"/>
</dbReference>
<dbReference type="EMBL" id="RCMV01001344">
    <property type="protein sequence ID" value="KAG3209045.1"/>
    <property type="molecule type" value="Genomic_DNA"/>
</dbReference>
<evidence type="ECO:0000313" key="2">
    <source>
        <dbReference type="EMBL" id="KAG3209045.1"/>
    </source>
</evidence>
<dbReference type="Proteomes" id="UP000760860">
    <property type="component" value="Unassembled WGS sequence"/>
</dbReference>
<protein>
    <submittedName>
        <fullName evidence="3">Uncharacterized protein</fullName>
    </submittedName>
</protein>
<dbReference type="EMBL" id="MJFZ01000742">
    <property type="protein sequence ID" value="RAW25508.1"/>
    <property type="molecule type" value="Genomic_DNA"/>
</dbReference>
<evidence type="ECO:0000313" key="4">
    <source>
        <dbReference type="Proteomes" id="UP000251314"/>
    </source>
</evidence>
<dbReference type="OrthoDB" id="112326at2759"/>
<accession>A0A329RQS1</accession>
<keyword evidence="4" id="KW-1185">Reference proteome</keyword>
<gene>
    <name evidence="3" type="ORF">PC110_g18066</name>
    <name evidence="1" type="ORF">PC115_g20522</name>
    <name evidence="2" type="ORF">PC129_g19942</name>
</gene>
<reference evidence="3 4" key="1">
    <citation type="submission" date="2018-01" db="EMBL/GenBank/DDBJ databases">
        <title>Draft genome of the strawberry crown rot pathogen Phytophthora cactorum.</title>
        <authorList>
            <person name="Armitage A.D."/>
            <person name="Lysoe E."/>
            <person name="Nellist C.F."/>
            <person name="Harrison R.J."/>
            <person name="Brurberg M.B."/>
        </authorList>
    </citation>
    <scope>NUCLEOTIDE SEQUENCE [LARGE SCALE GENOMIC DNA]</scope>
    <source>
        <strain evidence="3 4">10300</strain>
    </source>
</reference>
<reference evidence="1" key="2">
    <citation type="submission" date="2018-10" db="EMBL/GenBank/DDBJ databases">
        <title>Effector identification in a new, highly contiguous assembly of the strawberry crown rot pathogen Phytophthora cactorum.</title>
        <authorList>
            <person name="Armitage A.D."/>
            <person name="Nellist C.F."/>
            <person name="Bates H."/>
            <person name="Vickerstaff R.J."/>
            <person name="Harrison R.J."/>
        </authorList>
    </citation>
    <scope>NUCLEOTIDE SEQUENCE</scope>
    <source>
        <strain evidence="1">4032</strain>
        <strain evidence="2">P421</strain>
    </source>
</reference>
<dbReference type="STRING" id="29920.A0A329RQS1"/>
<evidence type="ECO:0000313" key="1">
    <source>
        <dbReference type="EMBL" id="KAG2886930.1"/>
    </source>
</evidence>
<evidence type="ECO:0000313" key="3">
    <source>
        <dbReference type="EMBL" id="RAW25508.1"/>
    </source>
</evidence>